<organism evidence="10 11">
    <name type="scientific">Tilletiopsis washingtonensis</name>
    <dbReference type="NCBI Taxonomy" id="58919"/>
    <lineage>
        <taxon>Eukaryota</taxon>
        <taxon>Fungi</taxon>
        <taxon>Dikarya</taxon>
        <taxon>Basidiomycota</taxon>
        <taxon>Ustilaginomycotina</taxon>
        <taxon>Exobasidiomycetes</taxon>
        <taxon>Entylomatales</taxon>
        <taxon>Entylomatales incertae sedis</taxon>
        <taxon>Tilletiopsis</taxon>
    </lineage>
</organism>
<dbReference type="GO" id="GO:0032040">
    <property type="term" value="C:small-subunit processome"/>
    <property type="evidence" value="ECO:0007669"/>
    <property type="project" value="TreeGrafter"/>
</dbReference>
<dbReference type="Pfam" id="PF08159">
    <property type="entry name" value="NUC153"/>
    <property type="match status" value="1"/>
</dbReference>
<dbReference type="InterPro" id="IPR015943">
    <property type="entry name" value="WD40/YVTN_repeat-like_dom_sf"/>
</dbReference>
<gene>
    <name evidence="10" type="ORF">FA09DRAFT_307817</name>
</gene>
<dbReference type="Pfam" id="PF23098">
    <property type="entry name" value="Beta-prop_NOL10_N"/>
    <property type="match status" value="1"/>
</dbReference>
<keyword evidence="4" id="KW-0677">Repeat</keyword>
<dbReference type="AlphaFoldDB" id="A0A316Z8I6"/>
<evidence type="ECO:0000313" key="10">
    <source>
        <dbReference type="EMBL" id="PWN98090.1"/>
    </source>
</evidence>
<dbReference type="OrthoDB" id="273340at2759"/>
<feature type="domain" description="NUC153" evidence="7">
    <location>
        <begin position="594"/>
        <end position="622"/>
    </location>
</feature>
<comment type="similarity">
    <text evidence="2">Belongs to the WD repeat NOL10/ENP2 family.</text>
</comment>
<protein>
    <submittedName>
        <fullName evidence="10">Uncharacterized protein</fullName>
    </submittedName>
</protein>
<dbReference type="RefSeq" id="XP_025598369.1">
    <property type="nucleotide sequence ID" value="XM_025740567.1"/>
</dbReference>
<keyword evidence="5" id="KW-0539">Nucleus</keyword>
<evidence type="ECO:0000259" key="7">
    <source>
        <dbReference type="Pfam" id="PF08159"/>
    </source>
</evidence>
<dbReference type="InterPro" id="IPR040382">
    <property type="entry name" value="NOL10/Enp2"/>
</dbReference>
<dbReference type="Gene3D" id="2.130.10.10">
    <property type="entry name" value="YVTN repeat-like/Quinoprotein amine dehydrogenase"/>
    <property type="match status" value="1"/>
</dbReference>
<feature type="compositionally biased region" description="Polar residues" evidence="6">
    <location>
        <begin position="818"/>
        <end position="827"/>
    </location>
</feature>
<dbReference type="InterPro" id="IPR056550">
    <property type="entry name" value="NOL10_2nd"/>
</dbReference>
<feature type="compositionally biased region" description="Basic and acidic residues" evidence="6">
    <location>
        <begin position="573"/>
        <end position="585"/>
    </location>
</feature>
<dbReference type="GO" id="GO:0030686">
    <property type="term" value="C:90S preribosome"/>
    <property type="evidence" value="ECO:0007669"/>
    <property type="project" value="TreeGrafter"/>
</dbReference>
<evidence type="ECO:0000313" key="11">
    <source>
        <dbReference type="Proteomes" id="UP000245946"/>
    </source>
</evidence>
<evidence type="ECO:0000256" key="3">
    <source>
        <dbReference type="ARBA" id="ARBA00022574"/>
    </source>
</evidence>
<dbReference type="InterPro" id="IPR012580">
    <property type="entry name" value="NUC153"/>
</dbReference>
<feature type="compositionally biased region" description="Basic and acidic residues" evidence="6">
    <location>
        <begin position="762"/>
        <end position="781"/>
    </location>
</feature>
<dbReference type="GO" id="GO:0000462">
    <property type="term" value="P:maturation of SSU-rRNA from tricistronic rRNA transcript (SSU-rRNA, 5.8S rRNA, LSU-rRNA)"/>
    <property type="evidence" value="ECO:0007669"/>
    <property type="project" value="TreeGrafter"/>
</dbReference>
<dbReference type="PANTHER" id="PTHR14927:SF0">
    <property type="entry name" value="NUCLEOLAR PROTEIN 10"/>
    <property type="match status" value="1"/>
</dbReference>
<feature type="compositionally biased region" description="Basic residues" evidence="6">
    <location>
        <begin position="36"/>
        <end position="49"/>
    </location>
</feature>
<evidence type="ECO:0000256" key="4">
    <source>
        <dbReference type="ARBA" id="ARBA00022737"/>
    </source>
</evidence>
<name>A0A316Z8I6_9BASI</name>
<dbReference type="InterPro" id="IPR036322">
    <property type="entry name" value="WD40_repeat_dom_sf"/>
</dbReference>
<dbReference type="GeneID" id="37268113"/>
<dbReference type="SUPFAM" id="SSF50978">
    <property type="entry name" value="WD40 repeat-like"/>
    <property type="match status" value="1"/>
</dbReference>
<dbReference type="EMBL" id="KZ819292">
    <property type="protein sequence ID" value="PWN98090.1"/>
    <property type="molecule type" value="Genomic_DNA"/>
</dbReference>
<feature type="compositionally biased region" description="Acidic residues" evidence="6">
    <location>
        <begin position="646"/>
        <end position="664"/>
    </location>
</feature>
<evidence type="ECO:0000256" key="2">
    <source>
        <dbReference type="ARBA" id="ARBA00005264"/>
    </source>
</evidence>
<feature type="region of interest" description="Disordered" evidence="6">
    <location>
        <begin position="538"/>
        <end position="587"/>
    </location>
</feature>
<evidence type="ECO:0000256" key="1">
    <source>
        <dbReference type="ARBA" id="ARBA00004604"/>
    </source>
</evidence>
<comment type="subcellular location">
    <subcellularLocation>
        <location evidence="1">Nucleus</location>
        <location evidence="1">Nucleolus</location>
    </subcellularLocation>
</comment>
<keyword evidence="3" id="KW-0853">WD repeat</keyword>
<feature type="region of interest" description="Disordered" evidence="6">
    <location>
        <begin position="1"/>
        <end position="50"/>
    </location>
</feature>
<evidence type="ECO:0000259" key="9">
    <source>
        <dbReference type="Pfam" id="PF23098"/>
    </source>
</evidence>
<reference evidence="10 11" key="1">
    <citation type="journal article" date="2018" name="Mol. Biol. Evol.">
        <title>Broad Genomic Sampling Reveals a Smut Pathogenic Ancestry of the Fungal Clade Ustilaginomycotina.</title>
        <authorList>
            <person name="Kijpornyongpan T."/>
            <person name="Mondo S.J."/>
            <person name="Barry K."/>
            <person name="Sandor L."/>
            <person name="Lee J."/>
            <person name="Lipzen A."/>
            <person name="Pangilinan J."/>
            <person name="LaButti K."/>
            <person name="Hainaut M."/>
            <person name="Henrissat B."/>
            <person name="Grigoriev I.V."/>
            <person name="Spatafora J.W."/>
            <person name="Aime M.C."/>
        </authorList>
    </citation>
    <scope>NUCLEOTIDE SEQUENCE [LARGE SCALE GENOMIC DNA]</scope>
    <source>
        <strain evidence="10 11">MCA 4186</strain>
    </source>
</reference>
<evidence type="ECO:0000259" key="8">
    <source>
        <dbReference type="Pfam" id="PF23097"/>
    </source>
</evidence>
<feature type="region of interest" description="Disordered" evidence="6">
    <location>
        <begin position="609"/>
        <end position="827"/>
    </location>
</feature>
<feature type="compositionally biased region" description="Basic and acidic residues" evidence="6">
    <location>
        <begin position="538"/>
        <end position="563"/>
    </location>
</feature>
<feature type="compositionally biased region" description="Low complexity" evidence="6">
    <location>
        <begin position="1"/>
        <end position="12"/>
    </location>
</feature>
<dbReference type="InterPro" id="IPR056551">
    <property type="entry name" value="Beta-prop_NOL10_N"/>
</dbReference>
<feature type="domain" description="Nucleolar protein 10-like N-terminal" evidence="9">
    <location>
        <begin position="26"/>
        <end position="428"/>
    </location>
</feature>
<evidence type="ECO:0000256" key="5">
    <source>
        <dbReference type="ARBA" id="ARBA00023242"/>
    </source>
</evidence>
<sequence>MATASSSRVYVVSGGGGGSGSTTTASGTSLPDLLKRHGSSNKRKKRKAALSRDEQLSRIELIQDFEFPEASNVIRSTRDGQHIVATGMYKPQMRVWECEQLSLKFERHTDAENIDFILLSDDWTKSLHLQTDRTLELHAQGGHHTRLRIPKFGRALGYHFPTATALVGARGREVYRLNLDQGRFMEPFVLGEGSSSGVVTGCNAVDVNPAHGLISLGTEGTGVVELWDPRLRSRAGSLGITVPSVLNASLQSAKRRLPGVLTGQEDEAALGAALEGLSVSALSSAEDGLNLAVGTSTGHVLLYDLRMSKPYAEKDQGFGLPIKSLSWPGDRGAATSRSARTEAHDAVLSADSKVIKVWSKEQPEENIVSITPGPSLGDLNCVHHIPGSGLIVSTVEGTRCGAWYVPALGPAPAWCSFLDTLTDEIDDEQTGSKKGVYEDFKFIDKAELELLQMTHLIGTDLLRPYMHGYFVSLRLYEKARLLANPTAYADARERAIQARIDKAAESRIRASPKDLQRIRRAEKELEGVRVNRELAERVRRETDREEKKRERRAERAKELGKDPEAEEALAAQKEAERGDGKKSKSSEAANLLADDRFKDLFTNPEFQIDDTTREFAMLNPSTAVRGTGKKTAVEELDDASDRESVDPDQESDADSSGDSSDEGDLGQFDPRQHQGQRRKDLEKAAGIPQRDYRKTGAGARLVDDDDDGDARPAVSAGRGASGKARTFQERLRANASAGRGRDAADGDEAGARELTWNPSRASAEKREARPDAAKKRRKGEEQFGAGLSRGAGREEGVGTEGLGEEQRSGRVRRRDPNRSASKNTMRR</sequence>
<feature type="domain" description="Nucleolar protein 10-like second" evidence="8">
    <location>
        <begin position="436"/>
        <end position="484"/>
    </location>
</feature>
<keyword evidence="11" id="KW-1185">Reference proteome</keyword>
<dbReference type="Proteomes" id="UP000245946">
    <property type="component" value="Unassembled WGS sequence"/>
</dbReference>
<dbReference type="Pfam" id="PF23097">
    <property type="entry name" value="NOL10_2nd"/>
    <property type="match status" value="1"/>
</dbReference>
<accession>A0A316Z8I6</accession>
<dbReference type="PANTHER" id="PTHR14927">
    <property type="entry name" value="NUCLEOLAR PROTEIN 10"/>
    <property type="match status" value="1"/>
</dbReference>
<proteinExistence type="inferred from homology"/>
<dbReference type="STRING" id="58919.A0A316Z8I6"/>
<evidence type="ECO:0000256" key="6">
    <source>
        <dbReference type="SAM" id="MobiDB-lite"/>
    </source>
</evidence>